<accession>A0A8S3UNL1</accession>
<dbReference type="Proteomes" id="UP000683360">
    <property type="component" value="Unassembled WGS sequence"/>
</dbReference>
<evidence type="ECO:0000313" key="4">
    <source>
        <dbReference type="EMBL" id="CAG2247754.1"/>
    </source>
</evidence>
<dbReference type="SUPFAM" id="SSF52058">
    <property type="entry name" value="L domain-like"/>
    <property type="match status" value="1"/>
</dbReference>
<feature type="compositionally biased region" description="Polar residues" evidence="2">
    <location>
        <begin position="1"/>
        <end position="29"/>
    </location>
</feature>
<keyword evidence="5" id="KW-1185">Reference proteome</keyword>
<feature type="coiled-coil region" evidence="1">
    <location>
        <begin position="122"/>
        <end position="156"/>
    </location>
</feature>
<dbReference type="OrthoDB" id="6062651at2759"/>
<evidence type="ECO:0000313" key="5">
    <source>
        <dbReference type="Proteomes" id="UP000683360"/>
    </source>
</evidence>
<feature type="region of interest" description="Disordered" evidence="2">
    <location>
        <begin position="1"/>
        <end position="56"/>
    </location>
</feature>
<feature type="transmembrane region" description="Helical" evidence="3">
    <location>
        <begin position="523"/>
        <end position="546"/>
    </location>
</feature>
<evidence type="ECO:0000256" key="1">
    <source>
        <dbReference type="SAM" id="Coils"/>
    </source>
</evidence>
<dbReference type="Gene3D" id="3.80.10.10">
    <property type="entry name" value="Ribonuclease Inhibitor"/>
    <property type="match status" value="1"/>
</dbReference>
<organism evidence="4 5">
    <name type="scientific">Mytilus edulis</name>
    <name type="common">Blue mussel</name>
    <dbReference type="NCBI Taxonomy" id="6550"/>
    <lineage>
        <taxon>Eukaryota</taxon>
        <taxon>Metazoa</taxon>
        <taxon>Spiralia</taxon>
        <taxon>Lophotrochozoa</taxon>
        <taxon>Mollusca</taxon>
        <taxon>Bivalvia</taxon>
        <taxon>Autobranchia</taxon>
        <taxon>Pteriomorphia</taxon>
        <taxon>Mytilida</taxon>
        <taxon>Mytiloidea</taxon>
        <taxon>Mytilidae</taxon>
        <taxon>Mytilinae</taxon>
        <taxon>Mytilus</taxon>
    </lineage>
</organism>
<sequence length="694" mass="79328">MPGGSNPSNRLSSQSADKQKQVKTVQSLLTAKKDKDISKQPTKRTRSDVSTDSNTSMDLSGIINFQKDLDEIKFSLKDVTTKDDLNEVTKDLVKTADLENMVTGIVKKLFSKFESTLDKKMNERLNKIQTEMQEKVEALSIENEHLRRKIDQNEAKTISIKKNCLKQQKLLKKNNIKVFNFPWKEQQDLRQDFIQMVKSDLNITLHDRDIVAIHRLPAQREPRPLIVRCFNTDVKRSIMRKRKELRNKVKFVDDVTTRNMALIKRLEDSGRFDQVWYFNCGIYGRTDNGLQMKYGLYDDINRRLREGKDLSRNYIETLPEDLFVHNLQLAQLILNGNKIKSFDSNMLTKNTALYILMISDNPIISLNLKGNISTLIKLSCLNCFDCACMDSSTWSWIKQKYDNVDFSCRDGKAINSNLIAVDCLNNSHVTLYSKDTKKVGLACQCFDVTSSRTEVNISLTEKTENQLYEQAVTLQTHSIDNDNVQNYFTTDTTRTANTKSNDQISSPLEGNTSLNNLLQGSSLAILSGIVGFILGSFTTVAILLLVKRKHNEKVHQERILRHKETNTLVLDSINIIQSLDIEDIEVYGETLGHFSLNIPPRNHTEGRYGNIEVYGETLSHISLNIPPRNHTEDIEVYGETLSHISLNIPPRNHTEDIEVYVETLSLNIPPRNHEILLTEEGKDCFTLCSTVEQI</sequence>
<comment type="caution">
    <text evidence="4">The sequence shown here is derived from an EMBL/GenBank/DDBJ whole genome shotgun (WGS) entry which is preliminary data.</text>
</comment>
<keyword evidence="3" id="KW-0472">Membrane</keyword>
<dbReference type="InterPro" id="IPR032675">
    <property type="entry name" value="LRR_dom_sf"/>
</dbReference>
<evidence type="ECO:0000256" key="3">
    <source>
        <dbReference type="SAM" id="Phobius"/>
    </source>
</evidence>
<keyword evidence="1" id="KW-0175">Coiled coil</keyword>
<proteinExistence type="predicted"/>
<keyword evidence="3" id="KW-0812">Transmembrane</keyword>
<keyword evidence="3" id="KW-1133">Transmembrane helix</keyword>
<reference evidence="4" key="1">
    <citation type="submission" date="2021-03" db="EMBL/GenBank/DDBJ databases">
        <authorList>
            <person name="Bekaert M."/>
        </authorList>
    </citation>
    <scope>NUCLEOTIDE SEQUENCE</scope>
</reference>
<evidence type="ECO:0000256" key="2">
    <source>
        <dbReference type="SAM" id="MobiDB-lite"/>
    </source>
</evidence>
<dbReference type="AlphaFoldDB" id="A0A8S3UNL1"/>
<name>A0A8S3UNL1_MYTED</name>
<gene>
    <name evidence="4" type="ORF">MEDL_59603</name>
</gene>
<dbReference type="EMBL" id="CAJPWZ010002914">
    <property type="protein sequence ID" value="CAG2247754.1"/>
    <property type="molecule type" value="Genomic_DNA"/>
</dbReference>
<protein>
    <submittedName>
        <fullName evidence="4">Uncharacterized protein</fullName>
    </submittedName>
</protein>